<organism evidence="9 10">
    <name type="scientific">Haladaptatus litoreus</name>
    <dbReference type="NCBI Taxonomy" id="553468"/>
    <lineage>
        <taxon>Archaea</taxon>
        <taxon>Methanobacteriati</taxon>
        <taxon>Methanobacteriota</taxon>
        <taxon>Stenosarchaea group</taxon>
        <taxon>Halobacteria</taxon>
        <taxon>Halobacteriales</taxon>
        <taxon>Haladaptataceae</taxon>
        <taxon>Haladaptatus</taxon>
    </lineage>
</organism>
<keyword evidence="2" id="KW-0813">Transport</keyword>
<dbReference type="PROSITE" id="PS50850">
    <property type="entry name" value="MFS"/>
    <property type="match status" value="1"/>
</dbReference>
<feature type="transmembrane region" description="Helical" evidence="7">
    <location>
        <begin position="228"/>
        <end position="248"/>
    </location>
</feature>
<feature type="transmembrane region" description="Helical" evidence="7">
    <location>
        <begin position="430"/>
        <end position="449"/>
    </location>
</feature>
<evidence type="ECO:0000256" key="1">
    <source>
        <dbReference type="ARBA" id="ARBA00004651"/>
    </source>
</evidence>
<feature type="transmembrane region" description="Helical" evidence="7">
    <location>
        <begin position="461"/>
        <end position="480"/>
    </location>
</feature>
<dbReference type="EMBL" id="FTNO01000005">
    <property type="protein sequence ID" value="SIR82701.1"/>
    <property type="molecule type" value="Genomic_DNA"/>
</dbReference>
<feature type="transmembrane region" description="Helical" evidence="7">
    <location>
        <begin position="122"/>
        <end position="143"/>
    </location>
</feature>
<proteinExistence type="predicted"/>
<feature type="transmembrane region" description="Helical" evidence="7">
    <location>
        <begin position="296"/>
        <end position="325"/>
    </location>
</feature>
<evidence type="ECO:0000313" key="9">
    <source>
        <dbReference type="EMBL" id="SIR82701.1"/>
    </source>
</evidence>
<feature type="transmembrane region" description="Helical" evidence="7">
    <location>
        <begin position="396"/>
        <end position="418"/>
    </location>
</feature>
<evidence type="ECO:0000256" key="7">
    <source>
        <dbReference type="SAM" id="Phobius"/>
    </source>
</evidence>
<reference evidence="10" key="1">
    <citation type="submission" date="2017-01" db="EMBL/GenBank/DDBJ databases">
        <authorList>
            <person name="Varghese N."/>
            <person name="Submissions S."/>
        </authorList>
    </citation>
    <scope>NUCLEOTIDE SEQUENCE [LARGE SCALE GENOMIC DNA]</scope>
    <source>
        <strain evidence="10">CGMCC 1.7737</strain>
    </source>
</reference>
<feature type="domain" description="Major facilitator superfamily (MFS) profile" evidence="8">
    <location>
        <begin position="97"/>
        <end position="484"/>
    </location>
</feature>
<dbReference type="InterPro" id="IPR020846">
    <property type="entry name" value="MFS_dom"/>
</dbReference>
<sequence length="493" mass="51996">MFVLIVSIQYPARRFRILFGIFPQLVKDEYDQNALSVLPCCSRDAFHKTDDLHGFGESDGTNSRPEVMVRLLPRRLHEAVERLSNRLERVVGGQYVVIGAVIVSTFFIGFGGGVIFPILPNLGAVLGISPFLVGIILSANRFSRLLANAPAGSLVDRIGTRKPFVIGMFVQGFATFGYVFAMLAPMPEAWFMVARLLWGVGSALVFATAYTIAADVSDGGSRGANMGLIRGGVLFGFPTGVVIGGVVSELSGTVVAFAVATVFAFFASIVAYVTVPETHVEGGIDKSVKPWDINTSLPALTVGLVNFAVLFVYIGALFATLVVFLDQNQLSVFGFDAQGSSGIFMGITVVAAGVSMYFGGYVSDRKQSRVPILLCFLGATSLGFVLFTLADSIPTLVIACLFVGIGQGGTSGPLMALLGDLVPDGEMGRAVGTNNVFGDIGGGFGPIVTLPLVESIGFEPIYLSCAVLPLVAAIILLGGVRRETGDFLPSVES</sequence>
<feature type="transmembrane region" description="Helical" evidence="7">
    <location>
        <begin position="164"/>
        <end position="184"/>
    </location>
</feature>
<dbReference type="CDD" id="cd17325">
    <property type="entry name" value="MFS_MdtG_SLC18_like"/>
    <property type="match status" value="1"/>
</dbReference>
<gene>
    <name evidence="9" type="ORF">SAMN05421858_3992</name>
</gene>
<keyword evidence="4 7" id="KW-0812">Transmembrane</keyword>
<evidence type="ECO:0000256" key="2">
    <source>
        <dbReference type="ARBA" id="ARBA00022448"/>
    </source>
</evidence>
<keyword evidence="6 7" id="KW-0472">Membrane</keyword>
<dbReference type="Pfam" id="PF07690">
    <property type="entry name" value="MFS_1"/>
    <property type="match status" value="1"/>
</dbReference>
<feature type="transmembrane region" description="Helical" evidence="7">
    <location>
        <begin position="337"/>
        <end position="358"/>
    </location>
</feature>
<dbReference type="InterPro" id="IPR036259">
    <property type="entry name" value="MFS_trans_sf"/>
</dbReference>
<dbReference type="PANTHER" id="PTHR23517">
    <property type="entry name" value="RESISTANCE PROTEIN MDTM, PUTATIVE-RELATED-RELATED"/>
    <property type="match status" value="1"/>
</dbReference>
<dbReference type="GO" id="GO:0005886">
    <property type="term" value="C:plasma membrane"/>
    <property type="evidence" value="ECO:0007669"/>
    <property type="project" value="UniProtKB-SubCell"/>
</dbReference>
<evidence type="ECO:0000313" key="10">
    <source>
        <dbReference type="Proteomes" id="UP000186914"/>
    </source>
</evidence>
<accession>A0A1N7E3S9</accession>
<protein>
    <submittedName>
        <fullName evidence="9">Predicted arabinose efflux permease, MFS family</fullName>
    </submittedName>
</protein>
<keyword evidence="5 7" id="KW-1133">Transmembrane helix</keyword>
<keyword evidence="3" id="KW-1003">Cell membrane</keyword>
<evidence type="ECO:0000256" key="5">
    <source>
        <dbReference type="ARBA" id="ARBA00022989"/>
    </source>
</evidence>
<dbReference type="Gene3D" id="1.20.1250.20">
    <property type="entry name" value="MFS general substrate transporter like domains"/>
    <property type="match status" value="1"/>
</dbReference>
<evidence type="ECO:0000256" key="4">
    <source>
        <dbReference type="ARBA" id="ARBA00022692"/>
    </source>
</evidence>
<dbReference type="PANTHER" id="PTHR23517:SF13">
    <property type="entry name" value="MAJOR FACILITATOR SUPERFAMILY MFS_1"/>
    <property type="match status" value="1"/>
</dbReference>
<name>A0A1N7E3S9_9EURY</name>
<feature type="transmembrane region" description="Helical" evidence="7">
    <location>
        <begin position="254"/>
        <end position="275"/>
    </location>
</feature>
<dbReference type="Proteomes" id="UP000186914">
    <property type="component" value="Unassembled WGS sequence"/>
</dbReference>
<feature type="transmembrane region" description="Helical" evidence="7">
    <location>
        <begin position="196"/>
        <end position="216"/>
    </location>
</feature>
<dbReference type="SUPFAM" id="SSF103473">
    <property type="entry name" value="MFS general substrate transporter"/>
    <property type="match status" value="1"/>
</dbReference>
<keyword evidence="10" id="KW-1185">Reference proteome</keyword>
<evidence type="ECO:0000259" key="8">
    <source>
        <dbReference type="PROSITE" id="PS50850"/>
    </source>
</evidence>
<dbReference type="InterPro" id="IPR050171">
    <property type="entry name" value="MFS_Transporters"/>
</dbReference>
<evidence type="ECO:0000256" key="6">
    <source>
        <dbReference type="ARBA" id="ARBA00023136"/>
    </source>
</evidence>
<feature type="transmembrane region" description="Helical" evidence="7">
    <location>
        <begin position="370"/>
        <end position="390"/>
    </location>
</feature>
<dbReference type="InterPro" id="IPR011701">
    <property type="entry name" value="MFS"/>
</dbReference>
<feature type="transmembrane region" description="Helical" evidence="7">
    <location>
        <begin position="95"/>
        <end position="116"/>
    </location>
</feature>
<comment type="subcellular location">
    <subcellularLocation>
        <location evidence="1">Cell membrane</location>
        <topology evidence="1">Multi-pass membrane protein</topology>
    </subcellularLocation>
</comment>
<dbReference type="GO" id="GO:0022857">
    <property type="term" value="F:transmembrane transporter activity"/>
    <property type="evidence" value="ECO:0007669"/>
    <property type="project" value="InterPro"/>
</dbReference>
<dbReference type="AlphaFoldDB" id="A0A1N7E3S9"/>
<evidence type="ECO:0000256" key="3">
    <source>
        <dbReference type="ARBA" id="ARBA00022475"/>
    </source>
</evidence>